<dbReference type="EMBL" id="OZ035842">
    <property type="protein sequence ID" value="CAL1594529.1"/>
    <property type="molecule type" value="Genomic_DNA"/>
</dbReference>
<gene>
    <name evidence="1" type="ORF">KC01_LOCUS23482</name>
</gene>
<dbReference type="AlphaFoldDB" id="A0AAV2L2A7"/>
<reference evidence="1 2" key="1">
    <citation type="submission" date="2024-04" db="EMBL/GenBank/DDBJ databases">
        <authorList>
            <person name="Waldvogel A.-M."/>
            <person name="Schoenle A."/>
        </authorList>
    </citation>
    <scope>NUCLEOTIDE SEQUENCE [LARGE SCALE GENOMIC DNA]</scope>
</reference>
<proteinExistence type="predicted"/>
<dbReference type="Proteomes" id="UP001497482">
    <property type="component" value="Chromosome 20"/>
</dbReference>
<protein>
    <submittedName>
        <fullName evidence="1">Uncharacterized protein</fullName>
    </submittedName>
</protein>
<organism evidence="1 2">
    <name type="scientific">Knipowitschia caucasica</name>
    <name type="common">Caucasian dwarf goby</name>
    <name type="synonym">Pomatoschistus caucasicus</name>
    <dbReference type="NCBI Taxonomy" id="637954"/>
    <lineage>
        <taxon>Eukaryota</taxon>
        <taxon>Metazoa</taxon>
        <taxon>Chordata</taxon>
        <taxon>Craniata</taxon>
        <taxon>Vertebrata</taxon>
        <taxon>Euteleostomi</taxon>
        <taxon>Actinopterygii</taxon>
        <taxon>Neopterygii</taxon>
        <taxon>Teleostei</taxon>
        <taxon>Neoteleostei</taxon>
        <taxon>Acanthomorphata</taxon>
        <taxon>Gobiaria</taxon>
        <taxon>Gobiiformes</taxon>
        <taxon>Gobioidei</taxon>
        <taxon>Gobiidae</taxon>
        <taxon>Gobiinae</taxon>
        <taxon>Knipowitschia</taxon>
    </lineage>
</organism>
<sequence>MRLLGSRVRPSDRGFLRDGLMPGCVHIPGNLFKVSYLLLYRVGVLGSSGVLGLWGGPAAPHWGAYVGGEDASEGSAFCAPGVVCAPTGREVMTRDNQWAMGTASGGGRGAA</sequence>
<evidence type="ECO:0000313" key="1">
    <source>
        <dbReference type="EMBL" id="CAL1594529.1"/>
    </source>
</evidence>
<accession>A0AAV2L2A7</accession>
<evidence type="ECO:0000313" key="2">
    <source>
        <dbReference type="Proteomes" id="UP001497482"/>
    </source>
</evidence>
<name>A0AAV2L2A7_KNICA</name>
<keyword evidence="2" id="KW-1185">Reference proteome</keyword>